<dbReference type="PROSITE" id="PS01209">
    <property type="entry name" value="LDLRA_1"/>
    <property type="match status" value="2"/>
</dbReference>
<dbReference type="SMART" id="SM00192">
    <property type="entry name" value="LDLa"/>
    <property type="match status" value="2"/>
</dbReference>
<dbReference type="InterPro" id="IPR023415">
    <property type="entry name" value="LDLR_class-A_CS"/>
</dbReference>
<dbReference type="PROSITE" id="PS50068">
    <property type="entry name" value="LDLRA_2"/>
    <property type="match status" value="2"/>
</dbReference>
<dbReference type="GO" id="GO:0005886">
    <property type="term" value="C:plasma membrane"/>
    <property type="evidence" value="ECO:0007669"/>
    <property type="project" value="TreeGrafter"/>
</dbReference>
<feature type="signal peptide" evidence="11">
    <location>
        <begin position="1"/>
        <end position="29"/>
    </location>
</feature>
<dbReference type="InterPro" id="IPR002172">
    <property type="entry name" value="LDrepeatLR_classA_rpt"/>
</dbReference>
<feature type="disulfide bond" evidence="10">
    <location>
        <begin position="141"/>
        <end position="156"/>
    </location>
</feature>
<sequence>MNGWVARGLARRAAALGLGLRVLLCFGLCLEIAPTPIQTWSPTQAPGPSAGSCPPTNFQCRSDGRCLPLIWRCDVDQDCPDGSDEEECGTEVPNGSPSPCDIMDDCPDHNKNLLNCGPQPCPEGELCCPLDGVCIPSTWLCDGHRDCSDYSDELGCGTKTHKEGRTMSTGTPVTLENVTYLSNATVTTIEDRDSVQSGNRNVYGIIAAVGNMNSSCPHSHTWKLPWRMDKLHTPLSGVLGAWWMWGAPGTPLPTPLSLSPQRCSASVWLLASCLRCPGFVPRDAWPRWDCWCP</sequence>
<dbReference type="Ensembl" id="ENSBIXT00000031856.1">
    <property type="protein sequence ID" value="ENSBIXP00000018689.1"/>
    <property type="gene ID" value="ENSBIXG00000022463.1"/>
</dbReference>
<name>A0A4W2DIK0_BOBOX</name>
<dbReference type="PRINTS" id="PR00261">
    <property type="entry name" value="LDLRECEPTOR"/>
</dbReference>
<evidence type="ECO:0000256" key="9">
    <source>
        <dbReference type="ARBA" id="ARBA00023180"/>
    </source>
</evidence>
<proteinExistence type="predicted"/>
<dbReference type="PANTHER" id="PTHR24270:SF27">
    <property type="entry name" value="CD320 ANTIGEN"/>
    <property type="match status" value="1"/>
</dbReference>
<comment type="caution">
    <text evidence="10">Lacks conserved residue(s) required for the propagation of feature annotation.</text>
</comment>
<keyword evidence="5" id="KW-0677">Repeat</keyword>
<comment type="subcellular location">
    <subcellularLocation>
        <location evidence="2">Endomembrane system</location>
    </subcellularLocation>
    <subcellularLocation>
        <location evidence="1">Membrane</location>
        <topology evidence="1">Single-pass membrane protein</topology>
    </subcellularLocation>
</comment>
<protein>
    <submittedName>
        <fullName evidence="12">CD320 molecule</fullName>
    </submittedName>
</protein>
<keyword evidence="13" id="KW-1185">Reference proteome</keyword>
<evidence type="ECO:0000313" key="12">
    <source>
        <dbReference type="Ensembl" id="ENSBIXP00000018689.1"/>
    </source>
</evidence>
<reference evidence="12" key="3">
    <citation type="submission" date="2025-09" db="UniProtKB">
        <authorList>
            <consortium name="Ensembl"/>
        </authorList>
    </citation>
    <scope>IDENTIFICATION</scope>
</reference>
<dbReference type="GO" id="GO:0012505">
    <property type="term" value="C:endomembrane system"/>
    <property type="evidence" value="ECO:0007669"/>
    <property type="project" value="UniProtKB-SubCell"/>
</dbReference>
<dbReference type="CDD" id="cd00112">
    <property type="entry name" value="LDLa"/>
    <property type="match status" value="2"/>
</dbReference>
<evidence type="ECO:0000256" key="3">
    <source>
        <dbReference type="ARBA" id="ARBA00022692"/>
    </source>
</evidence>
<evidence type="ECO:0000313" key="13">
    <source>
        <dbReference type="Proteomes" id="UP000314981"/>
    </source>
</evidence>
<evidence type="ECO:0000256" key="11">
    <source>
        <dbReference type="SAM" id="SignalP"/>
    </source>
</evidence>
<evidence type="ECO:0000256" key="6">
    <source>
        <dbReference type="ARBA" id="ARBA00022989"/>
    </source>
</evidence>
<dbReference type="Pfam" id="PF00057">
    <property type="entry name" value="Ldl_recept_a"/>
    <property type="match status" value="2"/>
</dbReference>
<dbReference type="InterPro" id="IPR050685">
    <property type="entry name" value="LDLR"/>
</dbReference>
<dbReference type="AlphaFoldDB" id="A0A4W2DIK0"/>
<evidence type="ECO:0000256" key="4">
    <source>
        <dbReference type="ARBA" id="ARBA00022729"/>
    </source>
</evidence>
<organism evidence="12 13">
    <name type="scientific">Bos indicus x Bos taurus</name>
    <name type="common">Hybrid cattle</name>
    <dbReference type="NCBI Taxonomy" id="30522"/>
    <lineage>
        <taxon>Eukaryota</taxon>
        <taxon>Metazoa</taxon>
        <taxon>Chordata</taxon>
        <taxon>Craniata</taxon>
        <taxon>Vertebrata</taxon>
        <taxon>Euteleostomi</taxon>
        <taxon>Mammalia</taxon>
        <taxon>Eutheria</taxon>
        <taxon>Laurasiatheria</taxon>
        <taxon>Artiodactyla</taxon>
        <taxon>Ruminantia</taxon>
        <taxon>Pecora</taxon>
        <taxon>Bovidae</taxon>
        <taxon>Bovinae</taxon>
        <taxon>Bos</taxon>
    </lineage>
</organism>
<keyword evidence="6" id="KW-1133">Transmembrane helix</keyword>
<reference evidence="12" key="2">
    <citation type="submission" date="2025-08" db="UniProtKB">
        <authorList>
            <consortium name="Ensembl"/>
        </authorList>
    </citation>
    <scope>IDENTIFICATION</scope>
</reference>
<feature type="chain" id="PRO_5021483362" evidence="11">
    <location>
        <begin position="30"/>
        <end position="293"/>
    </location>
</feature>
<dbReference type="FunFam" id="4.10.400.10:FF:000002">
    <property type="entry name" value="Low-density lipoprotein receptor-related protein 1"/>
    <property type="match status" value="2"/>
</dbReference>
<reference evidence="12 13" key="1">
    <citation type="submission" date="2018-11" db="EMBL/GenBank/DDBJ databases">
        <title>Haplotype-resolved cattle genomes.</title>
        <authorList>
            <person name="Low W.Y."/>
            <person name="Tearle R."/>
            <person name="Bickhart D.M."/>
            <person name="Rosen B.D."/>
            <person name="Koren S."/>
            <person name="Rhie A."/>
            <person name="Hiendleder S."/>
            <person name="Phillippy A.M."/>
            <person name="Smith T.P.L."/>
            <person name="Williams J.L."/>
        </authorList>
    </citation>
    <scope>NUCLEOTIDE SEQUENCE [LARGE SCALE GENOMIC DNA]</scope>
</reference>
<gene>
    <name evidence="12" type="primary">CD320</name>
</gene>
<evidence type="ECO:0000256" key="7">
    <source>
        <dbReference type="ARBA" id="ARBA00023136"/>
    </source>
</evidence>
<evidence type="ECO:0000256" key="5">
    <source>
        <dbReference type="ARBA" id="ARBA00022737"/>
    </source>
</evidence>
<keyword evidence="4 11" id="KW-0732">Signal</keyword>
<evidence type="ECO:0000256" key="2">
    <source>
        <dbReference type="ARBA" id="ARBA00004308"/>
    </source>
</evidence>
<evidence type="ECO:0000256" key="1">
    <source>
        <dbReference type="ARBA" id="ARBA00004167"/>
    </source>
</evidence>
<dbReference type="GO" id="GO:0016192">
    <property type="term" value="P:vesicle-mediated transport"/>
    <property type="evidence" value="ECO:0007669"/>
    <property type="project" value="UniProtKB-ARBA"/>
</dbReference>
<accession>A0A4W2DIK0</accession>
<dbReference type="PANTHER" id="PTHR24270">
    <property type="entry name" value="LOW-DENSITY LIPOPROTEIN RECEPTOR-RELATED"/>
    <property type="match status" value="1"/>
</dbReference>
<evidence type="ECO:0000256" key="8">
    <source>
        <dbReference type="ARBA" id="ARBA00023157"/>
    </source>
</evidence>
<dbReference type="SUPFAM" id="SSF57424">
    <property type="entry name" value="LDL receptor-like module"/>
    <property type="match status" value="2"/>
</dbReference>
<keyword evidence="3" id="KW-0812">Transmembrane</keyword>
<keyword evidence="9" id="KW-0325">Glycoprotein</keyword>
<keyword evidence="8 10" id="KW-1015">Disulfide bond</keyword>
<dbReference type="InterPro" id="IPR036055">
    <property type="entry name" value="LDL_receptor-like_sf"/>
</dbReference>
<dbReference type="Gene3D" id="4.10.400.10">
    <property type="entry name" value="Low-density Lipoprotein Receptor"/>
    <property type="match status" value="2"/>
</dbReference>
<keyword evidence="7" id="KW-0472">Membrane</keyword>
<dbReference type="Proteomes" id="UP000314981">
    <property type="component" value="Chromosome 7"/>
</dbReference>
<evidence type="ECO:0000256" key="10">
    <source>
        <dbReference type="PROSITE-ProRule" id="PRU00124"/>
    </source>
</evidence>
<dbReference type="STRING" id="30522.A0A4W2DIK0"/>
<feature type="disulfide bond" evidence="10">
    <location>
        <begin position="73"/>
        <end position="88"/>
    </location>
</feature>